<dbReference type="Proteomes" id="UP000265848">
    <property type="component" value="Unassembled WGS sequence"/>
</dbReference>
<reference evidence="2 3" key="1">
    <citation type="submission" date="2018-08" db="EMBL/GenBank/DDBJ databases">
        <title>Pseudooceanicola sediminis CY03 in the family Rhodobacteracea.</title>
        <authorList>
            <person name="Zhang Y.-J."/>
        </authorList>
    </citation>
    <scope>NUCLEOTIDE SEQUENCE [LARGE SCALE GENOMIC DNA]</scope>
    <source>
        <strain evidence="2 3">CY03</strain>
    </source>
</reference>
<dbReference type="EMBL" id="QWJJ01000002">
    <property type="protein sequence ID" value="RII40408.1"/>
    <property type="molecule type" value="Genomic_DNA"/>
</dbReference>
<evidence type="ECO:0000313" key="3">
    <source>
        <dbReference type="Proteomes" id="UP000265848"/>
    </source>
</evidence>
<dbReference type="AlphaFoldDB" id="A0A399J4Q8"/>
<proteinExistence type="predicted"/>
<keyword evidence="1" id="KW-1133">Transmembrane helix</keyword>
<evidence type="ECO:0000256" key="1">
    <source>
        <dbReference type="SAM" id="Phobius"/>
    </source>
</evidence>
<feature type="transmembrane region" description="Helical" evidence="1">
    <location>
        <begin position="21"/>
        <end position="38"/>
    </location>
</feature>
<protein>
    <recommendedName>
        <fullName evidence="4">LPS export ABC transporter periplasmic protein LptC</fullName>
    </recommendedName>
</protein>
<keyword evidence="1" id="KW-0812">Transmembrane</keyword>
<keyword evidence="3" id="KW-1185">Reference proteome</keyword>
<organism evidence="2 3">
    <name type="scientific">Pseudooceanicola sediminis</name>
    <dbReference type="NCBI Taxonomy" id="2211117"/>
    <lineage>
        <taxon>Bacteria</taxon>
        <taxon>Pseudomonadati</taxon>
        <taxon>Pseudomonadota</taxon>
        <taxon>Alphaproteobacteria</taxon>
        <taxon>Rhodobacterales</taxon>
        <taxon>Paracoccaceae</taxon>
        <taxon>Pseudooceanicola</taxon>
    </lineage>
</organism>
<keyword evidence="1" id="KW-0472">Membrane</keyword>
<sequence>MARLVARSAKSYSRAVAWLKVILPLSAMGILSTLFLLSRNHDPNAELPYSNIDLRDAARSERVTKPTFSGTNETGDLIAFTADSARPDADHRQEAENVASEINLTSGETINFIGDHGIIDQSIDTATLLGGVVITSSTGYRIRTEALDSGMREVHAESKGPIKGDGPPGTFSAGRMVLTSDPATGDAYLVFTEGVKLVYDPDKPQE</sequence>
<evidence type="ECO:0008006" key="4">
    <source>
        <dbReference type="Google" id="ProtNLM"/>
    </source>
</evidence>
<name>A0A399J4Q8_9RHOB</name>
<comment type="caution">
    <text evidence="2">The sequence shown here is derived from an EMBL/GenBank/DDBJ whole genome shotgun (WGS) entry which is preliminary data.</text>
</comment>
<accession>A0A399J4Q8</accession>
<evidence type="ECO:0000313" key="2">
    <source>
        <dbReference type="EMBL" id="RII40408.1"/>
    </source>
</evidence>
<gene>
    <name evidence="2" type="ORF">DL237_03605</name>
</gene>